<evidence type="ECO:0000313" key="13">
    <source>
        <dbReference type="Proteomes" id="UP000746690"/>
    </source>
</evidence>
<evidence type="ECO:0000259" key="10">
    <source>
        <dbReference type="PROSITE" id="PS50109"/>
    </source>
</evidence>
<dbReference type="Pfam" id="PF07495">
    <property type="entry name" value="Y_Y_Y"/>
    <property type="match status" value="1"/>
</dbReference>
<dbReference type="SUPFAM" id="SSF55874">
    <property type="entry name" value="ATPase domain of HSP90 chaperone/DNA topoisomerase II/histidine kinase"/>
    <property type="match status" value="1"/>
</dbReference>
<dbReference type="InterPro" id="IPR011006">
    <property type="entry name" value="CheY-like_superfamily"/>
</dbReference>
<dbReference type="PROSITE" id="PS01124">
    <property type="entry name" value="HTH_ARAC_FAMILY_2"/>
    <property type="match status" value="1"/>
</dbReference>
<organism evidence="12 13">
    <name type="scientific">Flavivirga algicola</name>
    <dbReference type="NCBI Taxonomy" id="2729136"/>
    <lineage>
        <taxon>Bacteria</taxon>
        <taxon>Pseudomonadati</taxon>
        <taxon>Bacteroidota</taxon>
        <taxon>Flavobacteriia</taxon>
        <taxon>Flavobacteriales</taxon>
        <taxon>Flavobacteriaceae</taxon>
        <taxon>Flavivirga</taxon>
    </lineage>
</organism>
<dbReference type="RefSeq" id="WP_169672368.1">
    <property type="nucleotide sequence ID" value="NZ_JABBHF010000004.1"/>
</dbReference>
<dbReference type="Proteomes" id="UP000746690">
    <property type="component" value="Unassembled WGS sequence"/>
</dbReference>
<dbReference type="SMART" id="SM00388">
    <property type="entry name" value="HisKA"/>
    <property type="match status" value="1"/>
</dbReference>
<dbReference type="InterPro" id="IPR011047">
    <property type="entry name" value="Quinoprotein_ADH-like_sf"/>
</dbReference>
<comment type="catalytic activity">
    <reaction evidence="1">
        <text>ATP + protein L-histidine = ADP + protein N-phospho-L-histidine.</text>
        <dbReference type="EC" id="2.7.13.3"/>
    </reaction>
</comment>
<dbReference type="Gene3D" id="2.130.10.10">
    <property type="entry name" value="YVTN repeat-like/Quinoprotein amine dehydrogenase"/>
    <property type="match status" value="3"/>
</dbReference>
<accession>A0ABX1RVS0</accession>
<dbReference type="Gene3D" id="2.60.40.10">
    <property type="entry name" value="Immunoglobulins"/>
    <property type="match status" value="1"/>
</dbReference>
<dbReference type="InterPro" id="IPR036890">
    <property type="entry name" value="HATPase_C_sf"/>
</dbReference>
<dbReference type="InterPro" id="IPR011123">
    <property type="entry name" value="Y_Y_Y"/>
</dbReference>
<keyword evidence="8" id="KW-0472">Membrane</keyword>
<feature type="domain" description="Histidine kinase" evidence="10">
    <location>
        <begin position="896"/>
        <end position="1133"/>
    </location>
</feature>
<dbReference type="Gene3D" id="1.10.10.60">
    <property type="entry name" value="Homeodomain-like"/>
    <property type="match status" value="1"/>
</dbReference>
<gene>
    <name evidence="12" type="ORF">HHX25_09105</name>
</gene>
<proteinExistence type="predicted"/>
<dbReference type="InterPro" id="IPR018060">
    <property type="entry name" value="HTH_AraC"/>
</dbReference>
<dbReference type="PROSITE" id="PS50110">
    <property type="entry name" value="RESPONSE_REGULATORY"/>
    <property type="match status" value="1"/>
</dbReference>
<evidence type="ECO:0000256" key="3">
    <source>
        <dbReference type="ARBA" id="ARBA00022553"/>
    </source>
</evidence>
<evidence type="ECO:0000256" key="4">
    <source>
        <dbReference type="ARBA" id="ARBA00023015"/>
    </source>
</evidence>
<dbReference type="SMART" id="SM00387">
    <property type="entry name" value="HATPase_c"/>
    <property type="match status" value="1"/>
</dbReference>
<dbReference type="InterPro" id="IPR036097">
    <property type="entry name" value="HisK_dim/P_sf"/>
</dbReference>
<dbReference type="PROSITE" id="PS50109">
    <property type="entry name" value="HIS_KIN"/>
    <property type="match status" value="1"/>
</dbReference>
<dbReference type="EC" id="2.7.13.3" evidence="2"/>
<keyword evidence="3 7" id="KW-0597">Phosphoprotein</keyword>
<keyword evidence="8" id="KW-1133">Transmembrane helix</keyword>
<feature type="domain" description="Response regulatory" evidence="11">
    <location>
        <begin position="1174"/>
        <end position="1289"/>
    </location>
</feature>
<dbReference type="CDD" id="cd17574">
    <property type="entry name" value="REC_OmpR"/>
    <property type="match status" value="1"/>
</dbReference>
<dbReference type="PROSITE" id="PS00041">
    <property type="entry name" value="HTH_ARAC_FAMILY_1"/>
    <property type="match status" value="1"/>
</dbReference>
<evidence type="ECO:0000256" key="5">
    <source>
        <dbReference type="ARBA" id="ARBA00023125"/>
    </source>
</evidence>
<dbReference type="Pfam" id="PF07494">
    <property type="entry name" value="Reg_prop"/>
    <property type="match status" value="1"/>
</dbReference>
<dbReference type="EMBL" id="JABBHF010000004">
    <property type="protein sequence ID" value="NMH87660.1"/>
    <property type="molecule type" value="Genomic_DNA"/>
</dbReference>
<dbReference type="InterPro" id="IPR009057">
    <property type="entry name" value="Homeodomain-like_sf"/>
</dbReference>
<dbReference type="PANTHER" id="PTHR43547:SF2">
    <property type="entry name" value="HYBRID SIGNAL TRANSDUCTION HISTIDINE KINASE C"/>
    <property type="match status" value="1"/>
</dbReference>
<dbReference type="Gene3D" id="1.10.287.130">
    <property type="match status" value="1"/>
</dbReference>
<dbReference type="Pfam" id="PF00072">
    <property type="entry name" value="Response_reg"/>
    <property type="match status" value="1"/>
</dbReference>
<dbReference type="Pfam" id="PF12833">
    <property type="entry name" value="HTH_18"/>
    <property type="match status" value="1"/>
</dbReference>
<dbReference type="InterPro" id="IPR011110">
    <property type="entry name" value="Reg_prop"/>
</dbReference>
<dbReference type="SMART" id="SM00342">
    <property type="entry name" value="HTH_ARAC"/>
    <property type="match status" value="1"/>
</dbReference>
<feature type="domain" description="HTH araC/xylS-type" evidence="9">
    <location>
        <begin position="1321"/>
        <end position="1420"/>
    </location>
</feature>
<evidence type="ECO:0000259" key="11">
    <source>
        <dbReference type="PROSITE" id="PS50110"/>
    </source>
</evidence>
<dbReference type="InterPro" id="IPR003594">
    <property type="entry name" value="HATPase_dom"/>
</dbReference>
<dbReference type="InterPro" id="IPR018062">
    <property type="entry name" value="HTH_AraC-typ_CS"/>
</dbReference>
<keyword evidence="13" id="KW-1185">Reference proteome</keyword>
<keyword evidence="6" id="KW-0804">Transcription</keyword>
<dbReference type="SUPFAM" id="SSF52172">
    <property type="entry name" value="CheY-like"/>
    <property type="match status" value="1"/>
</dbReference>
<dbReference type="Gene3D" id="3.30.565.10">
    <property type="entry name" value="Histidine kinase-like ATPase, C-terminal domain"/>
    <property type="match status" value="1"/>
</dbReference>
<sequence>MRTFKFRENSENSFLEKGNGKMSSFVILFIAIFAFKFTLSQSSDYNISALSNESDITQNTVSSILTDDMGFLWFGKMDGLYKYNGYDFETFTTTFNKETGLSNPWVTDLKKLKKYLIVGTKNGLNILSLKTQKLAYFFPSDYDSSYNDNITCIDVNSNNNILVGTKNGLLNFSVKDSIVSNVRSVDFENFNKRTETIEILQILQIDDGCLVRTSLGLFFLGTKDSKARRIVLTTDNDNKLSGFNTVYVTKSKYLLIASDEHVFYLNLGQNPIKTNLKQVAFPLTQLYTNWPSIKKINNFLEDRNGNIIIGTQGEGLFIYNRKIENWQNYRHERNYENTLKNDFIRSLYLDKSGVIVIGTYAGVNILNTQKKRFELINSVKTNVEEEEILNVHAILEDQNKNLWIGTRGKGIFIISKNKKEQIHITNAKNNALDHVQAIIQDKQKQIWVGTQKGVFIIKDFNGSLKHVAKHFENSVPDLLPNEYVYEILEDNDSNKWISTASGLYLYSANKHLSKLSDLSNGFLLKNKIVYTMMLDSFNRVWLGTSNELIVYVNPEDYKNKDLSLLNNLNSIRFHPINIIPKSQRFYTNYYTYSMEEVDDYGIMVGTNFGLCKIDIEQRLLMPYFNSTPSSSSLNLESNYIYGLLYDDINSMLWMSSNRGLLSYNFNTKQEKQYILEDGLQSLEFNGNSIHKNIDETFFFGGANGINVLKTTQPVERNKFNPQLVLTKLIINGEEANIDNTSKGLDVNIAYAKKIKLTAEENNIGFEFSSLHWPYASNNLYKCKLTGIDDDWISLGHKRSINYANLPEGTYVFKLMGTNNDRTWTPQELNFELEVLPVWYKTWWMISIWCFITFFVITAFVWILLKNRDNVNSLKIKELESDKIQEIYESKLVFFTNLSHEFRTPLSLILDPFQSLMLQKDFYNKNKDLFDIIKNNVNRLRKLIDQIMDFRKFEYGKLSLKIAQGDIVSTISTISNSFIHHSKLKNVDYNIVLPDQSIQMFFDTDSIEKILYNLLSNAFKSVASGGSVSILVNEFKNGEKAFKRRNYKQISGEKNHISFENHIYIKVKDNGVGISSKNLERIFTRFYQSDSVDSGTGIGLYMVKQFTEMHFGSIFIKSKIGKGASFVIVLPKNDDLYSNTLRNKSVVSKVVNKKEDNNVFVEEEVLLPVTEKNYTVVVVEDNDELRMYLKKILGDHYNVYTANNGLEGLDLIVEESPDLIISDIVMPEIDGSEMCKRIKENFETSHIPVILLTAKAFDNQIIEGINLGADAYITKPFNKEILIAKINNLIKNREKLRLIFQNSKTLEPSKVTVTSIDEKLVIKLKELVEEHIQNTELTLDMLATEVGISRAQLFRKVKALTGLTPNNFIKSIRLKYAAQLLDDKKFQITEVAFLSGFAEASYFSRCFKETFGCSPKAYKNTHQ</sequence>
<feature type="transmembrane region" description="Helical" evidence="8">
    <location>
        <begin position="842"/>
        <end position="864"/>
    </location>
</feature>
<comment type="caution">
    <text evidence="12">The sequence shown here is derived from an EMBL/GenBank/DDBJ whole genome shotgun (WGS) entry which is preliminary data.</text>
</comment>
<dbReference type="InterPro" id="IPR005467">
    <property type="entry name" value="His_kinase_dom"/>
</dbReference>
<keyword evidence="8" id="KW-0812">Transmembrane</keyword>
<dbReference type="InterPro" id="IPR003661">
    <property type="entry name" value="HisK_dim/P_dom"/>
</dbReference>
<dbReference type="SUPFAM" id="SSF50998">
    <property type="entry name" value="Quinoprotein alcohol dehydrogenase-like"/>
    <property type="match status" value="1"/>
</dbReference>
<name>A0ABX1RVS0_9FLAO</name>
<dbReference type="InterPro" id="IPR004358">
    <property type="entry name" value="Sig_transdc_His_kin-like_C"/>
</dbReference>
<dbReference type="CDD" id="cd00082">
    <property type="entry name" value="HisKA"/>
    <property type="match status" value="1"/>
</dbReference>
<evidence type="ECO:0000313" key="12">
    <source>
        <dbReference type="EMBL" id="NMH87660.1"/>
    </source>
</evidence>
<dbReference type="PANTHER" id="PTHR43547">
    <property type="entry name" value="TWO-COMPONENT HISTIDINE KINASE"/>
    <property type="match status" value="1"/>
</dbReference>
<dbReference type="InterPro" id="IPR013783">
    <property type="entry name" value="Ig-like_fold"/>
</dbReference>
<dbReference type="SUPFAM" id="SSF47384">
    <property type="entry name" value="Homodimeric domain of signal transducing histidine kinase"/>
    <property type="match status" value="1"/>
</dbReference>
<dbReference type="SUPFAM" id="SSF46689">
    <property type="entry name" value="Homeodomain-like"/>
    <property type="match status" value="1"/>
</dbReference>
<evidence type="ECO:0000259" key="9">
    <source>
        <dbReference type="PROSITE" id="PS01124"/>
    </source>
</evidence>
<evidence type="ECO:0000256" key="6">
    <source>
        <dbReference type="ARBA" id="ARBA00023163"/>
    </source>
</evidence>
<keyword evidence="5" id="KW-0238">DNA-binding</keyword>
<dbReference type="Pfam" id="PF02518">
    <property type="entry name" value="HATPase_c"/>
    <property type="match status" value="1"/>
</dbReference>
<evidence type="ECO:0000256" key="1">
    <source>
        <dbReference type="ARBA" id="ARBA00000085"/>
    </source>
</evidence>
<keyword evidence="4" id="KW-0805">Transcription regulation</keyword>
<dbReference type="CDD" id="cd00075">
    <property type="entry name" value="HATPase"/>
    <property type="match status" value="1"/>
</dbReference>
<feature type="modified residue" description="4-aspartylphosphate" evidence="7">
    <location>
        <position position="1222"/>
    </location>
</feature>
<dbReference type="Pfam" id="PF00512">
    <property type="entry name" value="HisKA"/>
    <property type="match status" value="1"/>
</dbReference>
<dbReference type="Gene3D" id="3.40.50.2300">
    <property type="match status" value="1"/>
</dbReference>
<reference evidence="12 13" key="1">
    <citation type="submission" date="2020-04" db="EMBL/GenBank/DDBJ databases">
        <title>A Flavivirga sp. nov.</title>
        <authorList>
            <person name="Sun X."/>
        </authorList>
    </citation>
    <scope>NUCLEOTIDE SEQUENCE [LARGE SCALE GENOMIC DNA]</scope>
    <source>
        <strain evidence="12 13">Y03</strain>
    </source>
</reference>
<evidence type="ECO:0000256" key="8">
    <source>
        <dbReference type="SAM" id="Phobius"/>
    </source>
</evidence>
<evidence type="ECO:0000256" key="7">
    <source>
        <dbReference type="PROSITE-ProRule" id="PRU00169"/>
    </source>
</evidence>
<protein>
    <recommendedName>
        <fullName evidence="2">histidine kinase</fullName>
        <ecNumber evidence="2">2.7.13.3</ecNumber>
    </recommendedName>
</protein>
<dbReference type="InterPro" id="IPR015943">
    <property type="entry name" value="WD40/YVTN_repeat-like_dom_sf"/>
</dbReference>
<dbReference type="SMART" id="SM00448">
    <property type="entry name" value="REC"/>
    <property type="match status" value="1"/>
</dbReference>
<dbReference type="PRINTS" id="PR00344">
    <property type="entry name" value="BCTRLSENSOR"/>
</dbReference>
<evidence type="ECO:0000256" key="2">
    <source>
        <dbReference type="ARBA" id="ARBA00012438"/>
    </source>
</evidence>
<dbReference type="InterPro" id="IPR001789">
    <property type="entry name" value="Sig_transdc_resp-reg_receiver"/>
</dbReference>